<evidence type="ECO:0000313" key="1">
    <source>
        <dbReference type="EMBL" id="ABK80634.1"/>
    </source>
</evidence>
<protein>
    <submittedName>
        <fullName evidence="1">Putative erythrocyte binding protein EBL-1</fullName>
    </submittedName>
</protein>
<sequence>MYQVNKYMVAVIKDVDAEVSVKDVVKKFFENFVSFRCSKKEKVMIFGCF</sequence>
<dbReference type="AlphaFoldDB" id="A4GJ41"/>
<name>A4GJ41_9BACT</name>
<accession>A4GJ41</accession>
<organism evidence="1">
    <name type="scientific">uncultured marine Nitrospinaceae bacterium</name>
    <dbReference type="NCBI Taxonomy" id="482920"/>
    <lineage>
        <taxon>Bacteria</taxon>
        <taxon>Pseudomonadati</taxon>
        <taxon>Nitrospinota/Tectimicrobiota group</taxon>
        <taxon>Nitrospinota</taxon>
        <taxon>Nitrospinia</taxon>
        <taxon>Nitrospinales</taxon>
        <taxon>Nitrospinaceae</taxon>
        <taxon>environmental samples</taxon>
    </lineage>
</organism>
<dbReference type="EMBL" id="EF106972">
    <property type="protein sequence ID" value="ABK80634.1"/>
    <property type="molecule type" value="Genomic_DNA"/>
</dbReference>
<proteinExistence type="predicted"/>
<reference evidence="1" key="1">
    <citation type="journal article" date="2007" name="Environ. Microbiol.">
        <title>Quantitative distribution of presumptive archaeal and bacterial nitrifiers in Monterey Bay and the North Pacific Subtropical Gyre.</title>
        <authorList>
            <person name="Mincer T.J."/>
            <person name="Church M.J."/>
            <person name="Taylor L.T."/>
            <person name="Preston C."/>
            <person name="Karl D.M."/>
            <person name="Delong E.F."/>
        </authorList>
    </citation>
    <scope>NUCLEOTIDE SEQUENCE</scope>
</reference>